<dbReference type="RefSeq" id="WP_074627367.1">
    <property type="nucleotide sequence ID" value="NZ_FOGM01000004.1"/>
</dbReference>
<dbReference type="Proteomes" id="UP000182712">
    <property type="component" value="Unassembled WGS sequence"/>
</dbReference>
<dbReference type="EMBL" id="FOGM01000004">
    <property type="protein sequence ID" value="SER44381.1"/>
    <property type="molecule type" value="Genomic_DNA"/>
</dbReference>
<accession>A0A1H9P8H9</accession>
<dbReference type="AlphaFoldDB" id="A0A1H9P8H9"/>
<sequence>MKEDVNNKLVYDTDKLDYYLKHKILDAFLELLYEHNSGIYSLADKPMNLDLFIISLIPDDVVEEYERIRENYESELKQLIKRVEELPVNLLTVDGDDTQGNSVNPNILVLGEVGEGKGFKNIRKQ</sequence>
<gene>
    <name evidence="2" type="ORF">SAMN04487840_10439</name>
</gene>
<name>A0A1H9P8H9_9STRE</name>
<feature type="coiled-coil region" evidence="1">
    <location>
        <begin position="62"/>
        <end position="89"/>
    </location>
</feature>
<keyword evidence="1" id="KW-0175">Coiled coil</keyword>
<proteinExistence type="predicted"/>
<evidence type="ECO:0000313" key="3">
    <source>
        <dbReference type="Proteomes" id="UP000182712"/>
    </source>
</evidence>
<protein>
    <submittedName>
        <fullName evidence="2">Uncharacterized protein</fullName>
    </submittedName>
</protein>
<organism evidence="2 3">
    <name type="scientific">Streptococcus gallolyticus</name>
    <dbReference type="NCBI Taxonomy" id="315405"/>
    <lineage>
        <taxon>Bacteria</taxon>
        <taxon>Bacillati</taxon>
        <taxon>Bacillota</taxon>
        <taxon>Bacilli</taxon>
        <taxon>Lactobacillales</taxon>
        <taxon>Streptococcaceae</taxon>
        <taxon>Streptococcus</taxon>
    </lineage>
</organism>
<reference evidence="2 3" key="1">
    <citation type="submission" date="2016-10" db="EMBL/GenBank/DDBJ databases">
        <authorList>
            <person name="de Groot N.N."/>
        </authorList>
    </citation>
    <scope>NUCLEOTIDE SEQUENCE [LARGE SCALE GENOMIC DNA]</scope>
    <source>
        <strain evidence="2 3">VTM2R47</strain>
    </source>
</reference>
<evidence type="ECO:0000313" key="2">
    <source>
        <dbReference type="EMBL" id="SER44381.1"/>
    </source>
</evidence>
<evidence type="ECO:0000256" key="1">
    <source>
        <dbReference type="SAM" id="Coils"/>
    </source>
</evidence>